<reference evidence="14 15" key="1">
    <citation type="submission" date="2019-03" db="EMBL/GenBank/DDBJ databases">
        <title>Genome Sequencing and Assembly of Various Microbes Isolated from Alder Root Nodule.</title>
        <authorList>
            <person name="Swanson E."/>
            <person name="Sevigny J.L."/>
            <person name="Pesce C."/>
            <person name="Davis I."/>
            <person name="Kleiner V."/>
            <person name="Tisa L."/>
        </authorList>
    </citation>
    <scope>NUCLEOTIDE SEQUENCE [LARGE SCALE GENOMIC DNA]</scope>
    <source>
        <strain evidence="14 15">4R-31</strain>
    </source>
</reference>
<keyword evidence="8 11" id="KW-0342">GTP-binding</keyword>
<feature type="binding site" evidence="11">
    <location>
        <position position="94"/>
    </location>
    <ligand>
        <name>Zn(2+)</name>
        <dbReference type="ChEBI" id="CHEBI:29105"/>
        <note>catalytic</note>
    </ligand>
</feature>
<dbReference type="PANTHER" id="PTHR21327">
    <property type="entry name" value="GTP CYCLOHYDROLASE II-RELATED"/>
    <property type="match status" value="1"/>
</dbReference>
<feature type="binding site" evidence="11">
    <location>
        <position position="178"/>
    </location>
    <ligand>
        <name>GTP</name>
        <dbReference type="ChEBI" id="CHEBI:37565"/>
    </ligand>
</feature>
<dbReference type="Pfam" id="PF00925">
    <property type="entry name" value="GTP_cyclohydro2"/>
    <property type="match status" value="1"/>
</dbReference>
<keyword evidence="4 11" id="KW-0479">Metal-binding</keyword>
<organism evidence="14 15">
    <name type="scientific">Kocuria rhizophila</name>
    <dbReference type="NCBI Taxonomy" id="72000"/>
    <lineage>
        <taxon>Bacteria</taxon>
        <taxon>Bacillati</taxon>
        <taxon>Actinomycetota</taxon>
        <taxon>Actinomycetes</taxon>
        <taxon>Micrococcales</taxon>
        <taxon>Micrococcaceae</taxon>
        <taxon>Kocuria</taxon>
    </lineage>
</organism>
<evidence type="ECO:0000256" key="10">
    <source>
        <dbReference type="ARBA" id="ARBA00049295"/>
    </source>
</evidence>
<dbReference type="CDD" id="cd00641">
    <property type="entry name" value="GTP_cyclohydro2"/>
    <property type="match status" value="1"/>
</dbReference>
<evidence type="ECO:0000256" key="4">
    <source>
        <dbReference type="ARBA" id="ARBA00022723"/>
    </source>
</evidence>
<keyword evidence="5 11" id="KW-0547">Nucleotide-binding</keyword>
<dbReference type="AlphaFoldDB" id="A0AAX2SGZ7"/>
<comment type="catalytic activity">
    <reaction evidence="10 11">
        <text>GTP + 4 H2O = 2,5-diamino-6-hydroxy-4-(5-phosphoribosylamino)-pyrimidine + formate + 2 phosphate + 3 H(+)</text>
        <dbReference type="Rhea" id="RHEA:23704"/>
        <dbReference type="ChEBI" id="CHEBI:15377"/>
        <dbReference type="ChEBI" id="CHEBI:15378"/>
        <dbReference type="ChEBI" id="CHEBI:15740"/>
        <dbReference type="ChEBI" id="CHEBI:37565"/>
        <dbReference type="ChEBI" id="CHEBI:43474"/>
        <dbReference type="ChEBI" id="CHEBI:58614"/>
        <dbReference type="EC" id="3.5.4.25"/>
    </reaction>
</comment>
<feature type="binding site" evidence="11">
    <location>
        <position position="96"/>
    </location>
    <ligand>
        <name>Zn(2+)</name>
        <dbReference type="ChEBI" id="CHEBI:29105"/>
        <note>catalytic</note>
    </ligand>
</feature>
<dbReference type="Proteomes" id="UP000298017">
    <property type="component" value="Unassembled WGS sequence"/>
</dbReference>
<sequence>MHGLSEERGPAEGHRPATAPAPGPVLEHSEPVTIPTDHGSFSVIGWRVPEGHGAPATEHVSLTAPPPPGEETLPPLVRLHSECLTGDVLGSWRCDCGPQLQLALERIHRHGGTVLYLRNHEGRGIGLVNKLRAYKLQDAGADTVDANTMLGLPAEARDYTAAARILTAMNLTSIRLLTNNPDKISKLEALGITVVEAVTHQVPARTENVDYLRVKRDRMHHHLTHLTPGENS</sequence>
<comment type="function">
    <text evidence="9 11">Catalyzes the conversion of GTP to 2,5-diamino-6-ribosylamino-4(3H)-pyrimidinone 5'-phosphate (DARP), formate and pyrophosphate.</text>
</comment>
<evidence type="ECO:0000256" key="12">
    <source>
        <dbReference type="SAM" id="MobiDB-lite"/>
    </source>
</evidence>
<feature type="binding site" evidence="11">
    <location>
        <begin position="121"/>
        <end position="123"/>
    </location>
    <ligand>
        <name>GTP</name>
        <dbReference type="ChEBI" id="CHEBI:37565"/>
    </ligand>
</feature>
<dbReference type="InterPro" id="IPR000926">
    <property type="entry name" value="RibA"/>
</dbReference>
<evidence type="ECO:0000256" key="7">
    <source>
        <dbReference type="ARBA" id="ARBA00022833"/>
    </source>
</evidence>
<evidence type="ECO:0000313" key="15">
    <source>
        <dbReference type="Proteomes" id="UP000298017"/>
    </source>
</evidence>
<feature type="binding site" evidence="11">
    <location>
        <position position="99"/>
    </location>
    <ligand>
        <name>GTP</name>
        <dbReference type="ChEBI" id="CHEBI:37565"/>
    </ligand>
</feature>
<comment type="pathway">
    <text evidence="1 11">Cofactor biosynthesis; riboflavin biosynthesis; 5-amino-6-(D-ribitylamino)uracil from GTP: step 1/4.</text>
</comment>
<feature type="active site" description="Nucleophile" evidence="11">
    <location>
        <position position="157"/>
    </location>
</feature>
<keyword evidence="7 11" id="KW-0862">Zinc</keyword>
<dbReference type="NCBIfam" id="TIGR00505">
    <property type="entry name" value="ribA"/>
    <property type="match status" value="1"/>
</dbReference>
<feature type="binding site" evidence="11">
    <location>
        <position position="143"/>
    </location>
    <ligand>
        <name>GTP</name>
        <dbReference type="ChEBI" id="CHEBI:37565"/>
    </ligand>
</feature>
<comment type="caution">
    <text evidence="11">Lacks conserved residue(s) required for the propagation of feature annotation.</text>
</comment>
<feature type="binding site" evidence="11">
    <location>
        <position position="183"/>
    </location>
    <ligand>
        <name>GTP</name>
        <dbReference type="ChEBI" id="CHEBI:37565"/>
    </ligand>
</feature>
<gene>
    <name evidence="11 14" type="primary">ribA</name>
    <name evidence="14" type="ORF">E4P33_02935</name>
</gene>
<dbReference type="Gene3D" id="3.40.50.10990">
    <property type="entry name" value="GTP cyclohydrolase II"/>
    <property type="match status" value="1"/>
</dbReference>
<evidence type="ECO:0000313" key="14">
    <source>
        <dbReference type="EMBL" id="TFI02707.1"/>
    </source>
</evidence>
<dbReference type="FunFam" id="3.40.50.10990:FF:000001">
    <property type="entry name" value="Riboflavin biosynthesis protein RibBA"/>
    <property type="match status" value="1"/>
</dbReference>
<dbReference type="GO" id="GO:0009231">
    <property type="term" value="P:riboflavin biosynthetic process"/>
    <property type="evidence" value="ECO:0007669"/>
    <property type="project" value="UniProtKB-UniRule"/>
</dbReference>
<dbReference type="PANTHER" id="PTHR21327:SF18">
    <property type="entry name" value="3,4-DIHYDROXY-2-BUTANONE 4-PHOSPHATE SYNTHASE"/>
    <property type="match status" value="1"/>
</dbReference>
<evidence type="ECO:0000256" key="2">
    <source>
        <dbReference type="ARBA" id="ARBA00005520"/>
    </source>
</evidence>
<dbReference type="EC" id="3.5.4.25" evidence="11"/>
<dbReference type="EMBL" id="SPNK01000002">
    <property type="protein sequence ID" value="TFI02707.1"/>
    <property type="molecule type" value="Genomic_DNA"/>
</dbReference>
<dbReference type="InterPro" id="IPR032677">
    <property type="entry name" value="GTP_cyclohydro_II"/>
</dbReference>
<dbReference type="InterPro" id="IPR036144">
    <property type="entry name" value="RibA-like_sf"/>
</dbReference>
<feature type="compositionally biased region" description="Basic and acidic residues" evidence="12">
    <location>
        <begin position="1"/>
        <end position="15"/>
    </location>
</feature>
<comment type="similarity">
    <text evidence="2">In the N-terminal section; belongs to the DHBP synthase family.</text>
</comment>
<evidence type="ECO:0000256" key="3">
    <source>
        <dbReference type="ARBA" id="ARBA00022619"/>
    </source>
</evidence>
<dbReference type="NCBIfam" id="NF001591">
    <property type="entry name" value="PRK00393.1"/>
    <property type="match status" value="1"/>
</dbReference>
<accession>A0AAX2SGZ7</accession>
<protein>
    <recommendedName>
        <fullName evidence="11">GTP cyclohydrolase-2</fullName>
        <ecNumber evidence="11">3.5.4.25</ecNumber>
    </recommendedName>
    <alternativeName>
        <fullName evidence="11">GTP cyclohydrolase II</fullName>
    </alternativeName>
</protein>
<evidence type="ECO:0000256" key="5">
    <source>
        <dbReference type="ARBA" id="ARBA00022741"/>
    </source>
</evidence>
<feature type="region of interest" description="Disordered" evidence="12">
    <location>
        <begin position="1"/>
        <end position="33"/>
    </location>
</feature>
<dbReference type="GO" id="GO:0005829">
    <property type="term" value="C:cytosol"/>
    <property type="evidence" value="ECO:0007669"/>
    <property type="project" value="TreeGrafter"/>
</dbReference>
<name>A0AAX2SGZ7_KOCRH</name>
<evidence type="ECO:0000256" key="1">
    <source>
        <dbReference type="ARBA" id="ARBA00004853"/>
    </source>
</evidence>
<keyword evidence="15" id="KW-1185">Reference proteome</keyword>
<evidence type="ECO:0000259" key="13">
    <source>
        <dbReference type="Pfam" id="PF00925"/>
    </source>
</evidence>
<dbReference type="HAMAP" id="MF_00179">
    <property type="entry name" value="RibA"/>
    <property type="match status" value="1"/>
</dbReference>
<feature type="domain" description="GTP cyclohydrolase II" evidence="13">
    <location>
        <begin position="31"/>
        <end position="198"/>
    </location>
</feature>
<comment type="similarity">
    <text evidence="11">Belongs to the GTP cyclohydrolase II family.</text>
</comment>
<evidence type="ECO:0000256" key="11">
    <source>
        <dbReference type="HAMAP-Rule" id="MF_00179"/>
    </source>
</evidence>
<dbReference type="SUPFAM" id="SSF142695">
    <property type="entry name" value="RibA-like"/>
    <property type="match status" value="1"/>
</dbReference>
<proteinExistence type="inferred from homology"/>
<dbReference type="GO" id="GO:0003935">
    <property type="term" value="F:GTP cyclohydrolase II activity"/>
    <property type="evidence" value="ECO:0007669"/>
    <property type="project" value="UniProtKB-UniRule"/>
</dbReference>
<dbReference type="GO" id="GO:0005525">
    <property type="term" value="F:GTP binding"/>
    <property type="evidence" value="ECO:0007669"/>
    <property type="project" value="UniProtKB-KW"/>
</dbReference>
<feature type="binding site" evidence="11">
    <location>
        <begin position="78"/>
        <end position="82"/>
    </location>
    <ligand>
        <name>GTP</name>
        <dbReference type="ChEBI" id="CHEBI:37565"/>
    </ligand>
</feature>
<comment type="caution">
    <text evidence="14">The sequence shown here is derived from an EMBL/GenBank/DDBJ whole genome shotgun (WGS) entry which is preliminary data.</text>
</comment>
<evidence type="ECO:0000256" key="6">
    <source>
        <dbReference type="ARBA" id="ARBA00022801"/>
    </source>
</evidence>
<comment type="cofactor">
    <cofactor evidence="11">
        <name>Zn(2+)</name>
        <dbReference type="ChEBI" id="CHEBI:29105"/>
    </cofactor>
    <text evidence="11">Binds 1 zinc ion per subunit.</text>
</comment>
<keyword evidence="3 11" id="KW-0686">Riboflavin biosynthesis</keyword>
<keyword evidence="6 11" id="KW-0378">Hydrolase</keyword>
<evidence type="ECO:0000256" key="8">
    <source>
        <dbReference type="ARBA" id="ARBA00023134"/>
    </source>
</evidence>
<feature type="binding site" evidence="11">
    <location>
        <position position="83"/>
    </location>
    <ligand>
        <name>Zn(2+)</name>
        <dbReference type="ChEBI" id="CHEBI:29105"/>
        <note>catalytic</note>
    </ligand>
</feature>
<evidence type="ECO:0000256" key="9">
    <source>
        <dbReference type="ARBA" id="ARBA00043932"/>
    </source>
</evidence>
<dbReference type="GO" id="GO:0008270">
    <property type="term" value="F:zinc ion binding"/>
    <property type="evidence" value="ECO:0007669"/>
    <property type="project" value="UniProtKB-UniRule"/>
</dbReference>